<gene>
    <name evidence="2" type="ORF">CYMTET_11172</name>
</gene>
<dbReference type="EMBL" id="LGRX02004094">
    <property type="protein sequence ID" value="KAK3281016.1"/>
    <property type="molecule type" value="Genomic_DNA"/>
</dbReference>
<evidence type="ECO:0000256" key="1">
    <source>
        <dbReference type="SAM" id="MobiDB-lite"/>
    </source>
</evidence>
<evidence type="ECO:0000313" key="3">
    <source>
        <dbReference type="Proteomes" id="UP001190700"/>
    </source>
</evidence>
<keyword evidence="3" id="KW-1185">Reference proteome</keyword>
<evidence type="ECO:0000313" key="2">
    <source>
        <dbReference type="EMBL" id="KAK3281016.1"/>
    </source>
</evidence>
<proteinExistence type="predicted"/>
<comment type="caution">
    <text evidence="2">The sequence shown here is derived from an EMBL/GenBank/DDBJ whole genome shotgun (WGS) entry which is preliminary data.</text>
</comment>
<dbReference type="Proteomes" id="UP001190700">
    <property type="component" value="Unassembled WGS sequence"/>
</dbReference>
<organism evidence="2 3">
    <name type="scientific">Cymbomonas tetramitiformis</name>
    <dbReference type="NCBI Taxonomy" id="36881"/>
    <lineage>
        <taxon>Eukaryota</taxon>
        <taxon>Viridiplantae</taxon>
        <taxon>Chlorophyta</taxon>
        <taxon>Pyramimonadophyceae</taxon>
        <taxon>Pyramimonadales</taxon>
        <taxon>Pyramimonadaceae</taxon>
        <taxon>Cymbomonas</taxon>
    </lineage>
</organism>
<feature type="region of interest" description="Disordered" evidence="1">
    <location>
        <begin position="20"/>
        <end position="75"/>
    </location>
</feature>
<dbReference type="AlphaFoldDB" id="A0AAE0GP81"/>
<name>A0AAE0GP81_9CHLO</name>
<reference evidence="2 3" key="1">
    <citation type="journal article" date="2015" name="Genome Biol. Evol.">
        <title>Comparative Genomics of a Bacterivorous Green Alga Reveals Evolutionary Causalities and Consequences of Phago-Mixotrophic Mode of Nutrition.</title>
        <authorList>
            <person name="Burns J.A."/>
            <person name="Paasch A."/>
            <person name="Narechania A."/>
            <person name="Kim E."/>
        </authorList>
    </citation>
    <scope>NUCLEOTIDE SEQUENCE [LARGE SCALE GENOMIC DNA]</scope>
    <source>
        <strain evidence="2 3">PLY_AMNH</strain>
    </source>
</reference>
<accession>A0AAE0GP81</accession>
<protein>
    <submittedName>
        <fullName evidence="2">Uncharacterized protein</fullName>
    </submittedName>
</protein>
<sequence length="109" mass="11558">MPNANDPLLAKADSFLAKYSNKSSAADTSKKRPATQGAPQSASRGTDERSVPTAGRPGSAHARQDSESYAARDAPQRSAFSPLSLLAGCVRALAGMRGGPCLFHRKWWN</sequence>